<organism evidence="4 5">
    <name type="scientific">Tritrichomonas foetus</name>
    <dbReference type="NCBI Taxonomy" id="1144522"/>
    <lineage>
        <taxon>Eukaryota</taxon>
        <taxon>Metamonada</taxon>
        <taxon>Parabasalia</taxon>
        <taxon>Tritrichomonadida</taxon>
        <taxon>Tritrichomonadidae</taxon>
        <taxon>Tritrichomonas</taxon>
    </lineage>
</organism>
<dbReference type="AlphaFoldDB" id="A0A1J4J863"/>
<evidence type="ECO:0000256" key="1">
    <source>
        <dbReference type="ARBA" id="ARBA00022737"/>
    </source>
</evidence>
<dbReference type="Pfam" id="PF00023">
    <property type="entry name" value="Ank"/>
    <property type="match status" value="1"/>
</dbReference>
<reference evidence="4" key="1">
    <citation type="submission" date="2016-10" db="EMBL/GenBank/DDBJ databases">
        <authorList>
            <person name="Benchimol M."/>
            <person name="Almeida L.G."/>
            <person name="Vasconcelos A.T."/>
            <person name="Perreira-Neves A."/>
            <person name="Rosa I.A."/>
            <person name="Tasca T."/>
            <person name="Bogo M.R."/>
            <person name="de Souza W."/>
        </authorList>
    </citation>
    <scope>NUCLEOTIDE SEQUENCE [LARGE SCALE GENOMIC DNA]</scope>
    <source>
        <strain evidence="4">K</strain>
    </source>
</reference>
<accession>A0A1J4J863</accession>
<dbReference type="Proteomes" id="UP000179807">
    <property type="component" value="Unassembled WGS sequence"/>
</dbReference>
<dbReference type="PROSITE" id="PS50297">
    <property type="entry name" value="ANK_REP_REGION"/>
    <property type="match status" value="2"/>
</dbReference>
<dbReference type="PROSITE" id="PS50088">
    <property type="entry name" value="ANK_REPEAT"/>
    <property type="match status" value="2"/>
</dbReference>
<evidence type="ECO:0000313" key="4">
    <source>
        <dbReference type="EMBL" id="OHS95386.1"/>
    </source>
</evidence>
<keyword evidence="5" id="KW-1185">Reference proteome</keyword>
<dbReference type="EMBL" id="MLAK01001248">
    <property type="protein sequence ID" value="OHS95386.1"/>
    <property type="molecule type" value="Genomic_DNA"/>
</dbReference>
<dbReference type="PANTHER" id="PTHR24198:SF165">
    <property type="entry name" value="ANKYRIN REPEAT-CONTAINING PROTEIN-RELATED"/>
    <property type="match status" value="1"/>
</dbReference>
<dbReference type="InterPro" id="IPR036770">
    <property type="entry name" value="Ankyrin_rpt-contain_sf"/>
</dbReference>
<dbReference type="GeneID" id="94830211"/>
<evidence type="ECO:0000256" key="3">
    <source>
        <dbReference type="PROSITE-ProRule" id="PRU00023"/>
    </source>
</evidence>
<dbReference type="OrthoDB" id="20872at2759"/>
<keyword evidence="1" id="KW-0677">Repeat</keyword>
<dbReference type="Pfam" id="PF12796">
    <property type="entry name" value="Ank_2"/>
    <property type="match status" value="3"/>
</dbReference>
<dbReference type="RefSeq" id="XP_068348523.1">
    <property type="nucleotide sequence ID" value="XM_068495507.1"/>
</dbReference>
<dbReference type="Gene3D" id="1.25.40.20">
    <property type="entry name" value="Ankyrin repeat-containing domain"/>
    <property type="match status" value="3"/>
</dbReference>
<dbReference type="InterPro" id="IPR002110">
    <property type="entry name" value="Ankyrin_rpt"/>
</dbReference>
<dbReference type="PANTHER" id="PTHR24198">
    <property type="entry name" value="ANKYRIN REPEAT AND PROTEIN KINASE DOMAIN-CONTAINING PROTEIN"/>
    <property type="match status" value="1"/>
</dbReference>
<keyword evidence="2 3" id="KW-0040">ANK repeat</keyword>
<sequence>MKHYDLEKLGKFFPPESLNNAILISDLQELIYSLESENTEEIRDILLDSIYLEKEFLIKRLVENILLCCRVRGHRVFEYVSLIHAICEATTKEKSDIIKKSLFEIHQSGCLQPWRLLFIRGCMYLFDENEIYSYVQKYLHQFETIDDEQMNIFIYFAPFIEKYDFPNYERILNEMKLRRSQMKLPTKYHPFIDNFDKYRENNYEKHKDVIVDGFSSDSLLYALRKDDIETVLKFTEKEGFNFNQRVPESVLYRLQIISNRLTLLQFASFHGARRSFDYLLEKGADPCLTDDIGLNLMHFSALGGHHYMITKCQELGFSFNDGSVPLIAEFYRFELFQWLFDHEMFNLKDSFVNTGTVFHRAALSNNIKILLFCIENDIDINIGDNFNFSALYYAVKNVALDAVHLLLSHRDLKWDSTDKFLDTPLHGAAMYGDVEIFKTLLTHKDAQLNVVDIHNRTPLVYANSYSKPEIVKCCLEYPNIEVNICDDLGNVPIFHAAISNAIECFKVMLYNSPKMNKILELNKTRKDGNTILHYCTKNNKIHFISLLLQQESIDPNIKNKEGMTPLHIAAQLGFTETIKLLASNQKTDMNAKNDFGLTPLHVAMKNAQKDSVKTLLECDRIDPNITYGSWLKPIEYANQMGLKDIVEVFQKYENK</sequence>
<dbReference type="VEuPathDB" id="TrichDB:TRFO_10519"/>
<evidence type="ECO:0000313" key="5">
    <source>
        <dbReference type="Proteomes" id="UP000179807"/>
    </source>
</evidence>
<evidence type="ECO:0000256" key="2">
    <source>
        <dbReference type="ARBA" id="ARBA00023043"/>
    </source>
</evidence>
<comment type="caution">
    <text evidence="4">The sequence shown here is derived from an EMBL/GenBank/DDBJ whole genome shotgun (WGS) entry which is preliminary data.</text>
</comment>
<gene>
    <name evidence="4" type="ORF">TRFO_10519</name>
</gene>
<protein>
    <submittedName>
        <fullName evidence="4">Uncharacterized protein</fullName>
    </submittedName>
</protein>
<dbReference type="SMART" id="SM00248">
    <property type="entry name" value="ANK"/>
    <property type="match status" value="11"/>
</dbReference>
<proteinExistence type="predicted"/>
<feature type="repeat" description="ANK" evidence="3">
    <location>
        <begin position="595"/>
        <end position="617"/>
    </location>
</feature>
<dbReference type="SUPFAM" id="SSF48403">
    <property type="entry name" value="Ankyrin repeat"/>
    <property type="match status" value="1"/>
</dbReference>
<feature type="repeat" description="ANK" evidence="3">
    <location>
        <begin position="561"/>
        <end position="581"/>
    </location>
</feature>
<name>A0A1J4J863_9EUKA</name>